<evidence type="ECO:0000256" key="1">
    <source>
        <dbReference type="SAM" id="MobiDB-lite"/>
    </source>
</evidence>
<proteinExistence type="predicted"/>
<comment type="caution">
    <text evidence="3">The sequence shown here is derived from an EMBL/GenBank/DDBJ whole genome shotgun (WGS) entry which is preliminary data.</text>
</comment>
<feature type="signal peptide" evidence="2">
    <location>
        <begin position="1"/>
        <end position="18"/>
    </location>
</feature>
<evidence type="ECO:0000313" key="4">
    <source>
        <dbReference type="Proteomes" id="UP001519064"/>
    </source>
</evidence>
<name>A0ABS3XGG3_9ACTN</name>
<evidence type="ECO:0000256" key="2">
    <source>
        <dbReference type="SAM" id="SignalP"/>
    </source>
</evidence>
<protein>
    <submittedName>
        <fullName evidence="3">Uncharacterized protein</fullName>
    </submittedName>
</protein>
<feature type="chain" id="PRO_5045402704" evidence="2">
    <location>
        <begin position="19"/>
        <end position="128"/>
    </location>
</feature>
<organism evidence="3 4">
    <name type="scientific">Streptomyces oryzae</name>
    <dbReference type="NCBI Taxonomy" id="1434886"/>
    <lineage>
        <taxon>Bacteria</taxon>
        <taxon>Bacillati</taxon>
        <taxon>Actinomycetota</taxon>
        <taxon>Actinomycetes</taxon>
        <taxon>Kitasatosporales</taxon>
        <taxon>Streptomycetaceae</taxon>
        <taxon>Streptomyces</taxon>
    </lineage>
</organism>
<sequence length="128" mass="13003">MSAVLALGVGGAIAPAAAAASPTAATTVVADADYSSKDLKNGRKQSGKASPSGKAGDSRPPARSSLRCWNPYLSGRVFAISCSGRAFRVFVDCSNRIRYVTPVLSGSKRVAIACPAGTRAVRGGAFGR</sequence>
<accession>A0ABS3XGG3</accession>
<dbReference type="EMBL" id="JADKMA010000130">
    <property type="protein sequence ID" value="MBO8194488.1"/>
    <property type="molecule type" value="Genomic_DNA"/>
</dbReference>
<keyword evidence="4" id="KW-1185">Reference proteome</keyword>
<keyword evidence="2" id="KW-0732">Signal</keyword>
<evidence type="ECO:0000313" key="3">
    <source>
        <dbReference type="EMBL" id="MBO8194488.1"/>
    </source>
</evidence>
<gene>
    <name evidence="3" type="ORF">ITI46_22905</name>
</gene>
<reference evidence="3 4" key="1">
    <citation type="submission" date="2020-11" db="EMBL/GenBank/DDBJ databases">
        <title>Streptomyces spirodelae sp. nov., isolated from duckweed.</title>
        <authorList>
            <person name="Saimee Y."/>
            <person name="Duangmal K."/>
        </authorList>
    </citation>
    <scope>NUCLEOTIDE SEQUENCE [LARGE SCALE GENOMIC DNA]</scope>
    <source>
        <strain evidence="3 4">S16-07</strain>
    </source>
</reference>
<dbReference type="Proteomes" id="UP001519064">
    <property type="component" value="Unassembled WGS sequence"/>
</dbReference>
<feature type="region of interest" description="Disordered" evidence="1">
    <location>
        <begin position="36"/>
        <end position="66"/>
    </location>
</feature>